<reference evidence="8 9" key="1">
    <citation type="submission" date="2016-03" db="EMBL/GenBank/DDBJ databases">
        <authorList>
            <person name="Ploux O."/>
        </authorList>
    </citation>
    <scope>NUCLEOTIDE SEQUENCE [LARGE SCALE GENOMIC DNA]</scope>
    <source>
        <strain evidence="8 9">R-45370</strain>
    </source>
</reference>
<name>A0A177NCR9_9GAMM</name>
<evidence type="ECO:0000256" key="3">
    <source>
        <dbReference type="ARBA" id="ARBA00022748"/>
    </source>
</evidence>
<organism evidence="8 9">
    <name type="scientific">Methylomonas lenta</name>
    <dbReference type="NCBI Taxonomy" id="980561"/>
    <lineage>
        <taxon>Bacteria</taxon>
        <taxon>Pseudomonadati</taxon>
        <taxon>Pseudomonadota</taxon>
        <taxon>Gammaproteobacteria</taxon>
        <taxon>Methylococcales</taxon>
        <taxon>Methylococcaceae</taxon>
        <taxon>Methylomonas</taxon>
    </lineage>
</organism>
<keyword evidence="3" id="KW-0201">Cytochrome c-type biogenesis</keyword>
<keyword evidence="5 6" id="KW-0472">Membrane</keyword>
<accession>A0A177NCR9</accession>
<feature type="domain" description="ResB-like" evidence="7">
    <location>
        <begin position="16"/>
        <end position="639"/>
    </location>
</feature>
<dbReference type="OrthoDB" id="9770923at2"/>
<feature type="transmembrane region" description="Helical" evidence="6">
    <location>
        <begin position="63"/>
        <end position="87"/>
    </location>
</feature>
<evidence type="ECO:0000256" key="5">
    <source>
        <dbReference type="ARBA" id="ARBA00023136"/>
    </source>
</evidence>
<dbReference type="EMBL" id="LUUI01000102">
    <property type="protein sequence ID" value="OAI15424.1"/>
    <property type="molecule type" value="Genomic_DNA"/>
</dbReference>
<dbReference type="PANTHER" id="PTHR31566">
    <property type="entry name" value="CYTOCHROME C BIOGENESIS PROTEIN CCS1, CHLOROPLASTIC"/>
    <property type="match status" value="1"/>
</dbReference>
<keyword evidence="9" id="KW-1185">Reference proteome</keyword>
<dbReference type="GO" id="GO:0017004">
    <property type="term" value="P:cytochrome complex assembly"/>
    <property type="evidence" value="ECO:0007669"/>
    <property type="project" value="UniProtKB-KW"/>
</dbReference>
<dbReference type="GO" id="GO:0016020">
    <property type="term" value="C:membrane"/>
    <property type="evidence" value="ECO:0007669"/>
    <property type="project" value="UniProtKB-SubCell"/>
</dbReference>
<dbReference type="InterPro" id="IPR007816">
    <property type="entry name" value="ResB-like_domain"/>
</dbReference>
<sequence length="653" mass="73821">MPQSTIRILFRFLGSMNLAITLLVAIAIAAVIGTVIQQNQPYPDYVLKFGPFWFEVFKSLELFNVYTSVWFLTILGFLVLSTSVCVYRNLPKIMRDVSDYRENSQRHSLQKLAHRQKYQSKQTLQATLPILLWVLKDHRYSFRQRQDNAGLIIAAKKGSGGRLGYIFSHVAIIVICIGGLIDGNLPLKVAEWRGKIAVETRRIPANQISAISTLSADNASFRANVDIPEGDQADFAFIDYKDGYLLQKLPFTIKVEDFRIEHYASGQPKSFESDLEINDAELAQAVKQTISVNHPLSYKGFTIYQNSFGDGGSKLNLKAWPLLSAMDSSKQLQAKVKQFTEVSGMQLEISDFRPFNVKPDPSGEKKFINQGPSFQYKLRRPDGTANEYLTYMQPIQQEGRWFFLSGMRSMVSEEFNYWFMPADSENRLARFMAFYQSLRDPEILAAIALQTASSTDGAKQSAAKDKQAVAKFMLVLAQQFVEGGYDKITANIEQTVAENQRQEVLQVYANVLQRLLKNVYLSVLQDEGLDPKQALTAFDAQFFVDAVEAVNLAHEYATPVFLELEGFQHIEATGLQITRSPGKWLVFPGCLLLVLGVFCMFYLPQRRLWLLLEAGDAGTAILLVGSALRNQYDFDKEFELIKQQLAQNFSTVQ</sequence>
<proteinExistence type="predicted"/>
<dbReference type="PANTHER" id="PTHR31566:SF0">
    <property type="entry name" value="CYTOCHROME C BIOGENESIS PROTEIN CCS1, CHLOROPLASTIC"/>
    <property type="match status" value="1"/>
</dbReference>
<evidence type="ECO:0000256" key="1">
    <source>
        <dbReference type="ARBA" id="ARBA00004141"/>
    </source>
</evidence>
<comment type="subcellular location">
    <subcellularLocation>
        <location evidence="1">Membrane</location>
        <topology evidence="1">Multi-pass membrane protein</topology>
    </subcellularLocation>
</comment>
<keyword evidence="2 6" id="KW-0812">Transmembrane</keyword>
<evidence type="ECO:0000256" key="6">
    <source>
        <dbReference type="SAM" id="Phobius"/>
    </source>
</evidence>
<dbReference type="AlphaFoldDB" id="A0A177NCR9"/>
<gene>
    <name evidence="8" type="ORF">A1359_00605</name>
</gene>
<evidence type="ECO:0000313" key="9">
    <source>
        <dbReference type="Proteomes" id="UP000078476"/>
    </source>
</evidence>
<evidence type="ECO:0000313" key="8">
    <source>
        <dbReference type="EMBL" id="OAI15424.1"/>
    </source>
</evidence>
<evidence type="ECO:0000259" key="7">
    <source>
        <dbReference type="Pfam" id="PF05140"/>
    </source>
</evidence>
<comment type="caution">
    <text evidence="8">The sequence shown here is derived from an EMBL/GenBank/DDBJ whole genome shotgun (WGS) entry which is preliminary data.</text>
</comment>
<protein>
    <recommendedName>
        <fullName evidence="7">ResB-like domain-containing protein</fullName>
    </recommendedName>
</protein>
<feature type="transmembrane region" description="Helical" evidence="6">
    <location>
        <begin position="584"/>
        <end position="603"/>
    </location>
</feature>
<keyword evidence="4 6" id="KW-1133">Transmembrane helix</keyword>
<dbReference type="RefSeq" id="WP_066982290.1">
    <property type="nucleotide sequence ID" value="NZ_LUUI01000102.1"/>
</dbReference>
<dbReference type="STRING" id="980561.A1359_00605"/>
<dbReference type="InterPro" id="IPR023494">
    <property type="entry name" value="Cyt_c_bgen_Ccs1/CcsB/ResB"/>
</dbReference>
<feature type="transmembrane region" description="Helical" evidence="6">
    <location>
        <begin position="12"/>
        <end position="36"/>
    </location>
</feature>
<feature type="transmembrane region" description="Helical" evidence="6">
    <location>
        <begin position="163"/>
        <end position="181"/>
    </location>
</feature>
<evidence type="ECO:0000256" key="4">
    <source>
        <dbReference type="ARBA" id="ARBA00022989"/>
    </source>
</evidence>
<evidence type="ECO:0000256" key="2">
    <source>
        <dbReference type="ARBA" id="ARBA00022692"/>
    </source>
</evidence>
<dbReference type="Proteomes" id="UP000078476">
    <property type="component" value="Unassembled WGS sequence"/>
</dbReference>
<dbReference type="Pfam" id="PF05140">
    <property type="entry name" value="ResB"/>
    <property type="match status" value="1"/>
</dbReference>